<keyword evidence="3" id="KW-1185">Reference proteome</keyword>
<reference evidence="2" key="1">
    <citation type="submission" date="2022-03" db="EMBL/GenBank/DDBJ databases">
        <title>Genomic Encyclopedia of Type Strains, Phase III (KMG-III): the genomes of soil and plant-associated and newly described type strains.</title>
        <authorList>
            <person name="Whitman W."/>
        </authorList>
    </citation>
    <scope>NUCLEOTIDE SEQUENCE</scope>
    <source>
        <strain evidence="2">ANL 6-2</strain>
    </source>
</reference>
<feature type="transmembrane region" description="Helical" evidence="1">
    <location>
        <begin position="6"/>
        <end position="26"/>
    </location>
</feature>
<protein>
    <recommendedName>
        <fullName evidence="4">Sulfatase</fullName>
    </recommendedName>
</protein>
<feature type="transmembrane region" description="Helical" evidence="1">
    <location>
        <begin position="38"/>
        <end position="62"/>
    </location>
</feature>
<proteinExistence type="predicted"/>
<keyword evidence="1" id="KW-0472">Membrane</keyword>
<dbReference type="EMBL" id="JALJXV010000007">
    <property type="protein sequence ID" value="MCP1675770.1"/>
    <property type="molecule type" value="Genomic_DNA"/>
</dbReference>
<sequence length="550" mass="61167">MVDSRALISMAWRLIVAAGLLHLVLIQPNHPAAMTPQALLLFPLELPVILLALIAMPARVWWVRGLRGLLVGILLLLVISKAADYATFVAYNRAFNPLVDMGLIHAAWMLGSGSIGVPLAMGVVGVLVVLSAVLAWLLWWATGVWSALQPPPLPRVAAGAMAMPALALMIGEIGQARGAWNMPVEPRGAAFTARVALERVVTYRQTLEDLADFRRAAREDPFTRSDRRALLNAIGDHDVLLTYVESYGRSSFQNPLYIDTHVGRLWDIERRLDEQGLAMRSAYLTAPMVGGQSWLAHSTIASGLWIDNQGRYRALLASPRRTLFHYASAAGFRTAAIMPAITMSWPEADFFGFEVIHAARDLEYAGERYNWVTMPDQFTMKSMDRLERALPAGEGRAPLFAQIALISSHAPWLPVPPVIDWNVIGDGTVFNEWANDGDPPEVVWRDNDRVREKFRLAVDYSLEVVGSYAERHAADPPLMIVLGDHEPARFVSQVDGFDVPIHIIGPQHLVERIADWGWTEGMVPDEDAPVWRMDAFRDRFLVAFTHLDED</sequence>
<comment type="caution">
    <text evidence="2">The sequence shown here is derived from an EMBL/GenBank/DDBJ whole genome shotgun (WGS) entry which is preliminary data.</text>
</comment>
<feature type="transmembrane region" description="Helical" evidence="1">
    <location>
        <begin position="68"/>
        <end position="91"/>
    </location>
</feature>
<name>A0AAE3KBM4_9GAMM</name>
<evidence type="ECO:0000313" key="3">
    <source>
        <dbReference type="Proteomes" id="UP001205843"/>
    </source>
</evidence>
<dbReference type="InterPro" id="IPR017850">
    <property type="entry name" value="Alkaline_phosphatase_core_sf"/>
</dbReference>
<dbReference type="Gene3D" id="3.40.720.10">
    <property type="entry name" value="Alkaline Phosphatase, subunit A"/>
    <property type="match status" value="1"/>
</dbReference>
<keyword evidence="1" id="KW-1133">Transmembrane helix</keyword>
<evidence type="ECO:0008006" key="4">
    <source>
        <dbReference type="Google" id="ProtNLM"/>
    </source>
</evidence>
<organism evidence="2 3">
    <name type="scientific">Natronocella acetinitrilica</name>
    <dbReference type="NCBI Taxonomy" id="414046"/>
    <lineage>
        <taxon>Bacteria</taxon>
        <taxon>Pseudomonadati</taxon>
        <taxon>Pseudomonadota</taxon>
        <taxon>Gammaproteobacteria</taxon>
        <taxon>Chromatiales</taxon>
        <taxon>Ectothiorhodospiraceae</taxon>
        <taxon>Natronocella</taxon>
    </lineage>
</organism>
<evidence type="ECO:0000313" key="2">
    <source>
        <dbReference type="EMBL" id="MCP1675770.1"/>
    </source>
</evidence>
<dbReference type="AlphaFoldDB" id="A0AAE3KBM4"/>
<dbReference type="Proteomes" id="UP001205843">
    <property type="component" value="Unassembled WGS sequence"/>
</dbReference>
<evidence type="ECO:0000256" key="1">
    <source>
        <dbReference type="SAM" id="Phobius"/>
    </source>
</evidence>
<feature type="transmembrane region" description="Helical" evidence="1">
    <location>
        <begin position="103"/>
        <end position="136"/>
    </location>
</feature>
<keyword evidence="1" id="KW-0812">Transmembrane</keyword>
<gene>
    <name evidence="2" type="ORF">J2T57_002925</name>
</gene>
<dbReference type="SUPFAM" id="SSF53649">
    <property type="entry name" value="Alkaline phosphatase-like"/>
    <property type="match status" value="1"/>
</dbReference>
<accession>A0AAE3KBM4</accession>
<dbReference type="RefSeq" id="WP_253479548.1">
    <property type="nucleotide sequence ID" value="NZ_JALJXV010000007.1"/>
</dbReference>